<dbReference type="InParanoid" id="S8FVJ2"/>
<sequence length="567" mass="64774">MHPCLQVPELVDMIFRSFDELDSAPSITALARLARTCRLFSEPALDILWSRLPSIGPLLRLFPEEKWTNEYDAGGSCTVRLLGEPDDEEWPKFLRHAARLRVLGHLNTEFRPPLILAHTLAFTYLEIRRPVEWLFPNLRCVEWQFDPDFDASSILALCMMLSPRVEDVMVMRTTSLPRWAAADLLDELRKFALSHTNLQHLQVHCTKLTHPTPLVSDVIKGNRGIRTLEVWHHLTEPLSRETWLEIARLPRLEKTIVLADDFLGSEEEQQQLLKLSEPLFPSLRHVTVQARDVATFCRYLDCIHSSFMEGIALIITEAPTNEEVKTLFTKLTKHRSHASLRYLSFNSAFACPRDDDSYIITADTLRLLLSFRDLKSCHVAFHCSARPDDAFLSDAATAWGKTLALFDIGTGWRRRSTQPPAVTLMGLIAFASRCSRLAQLGVEFNPNVADFQEAYDAGERPCLHTFSHISRFCTGTSLLGGLEEPQIITLAGILSDLFPMLDDLVSLWDREEDMLIDEDSDDEDEREDWRKVKSLTKRMATIRMQERMWASLRGEQDIIMAGEELLT</sequence>
<evidence type="ECO:0000313" key="2">
    <source>
        <dbReference type="Proteomes" id="UP000015241"/>
    </source>
</evidence>
<proteinExistence type="predicted"/>
<dbReference type="EMBL" id="KE504124">
    <property type="protein sequence ID" value="EPT05126.1"/>
    <property type="molecule type" value="Genomic_DNA"/>
</dbReference>
<accession>S8FVJ2</accession>
<evidence type="ECO:0000313" key="1">
    <source>
        <dbReference type="EMBL" id="EPT05126.1"/>
    </source>
</evidence>
<gene>
    <name evidence="1" type="ORF">FOMPIDRAFT_1045194</name>
</gene>
<dbReference type="OrthoDB" id="2804406at2759"/>
<dbReference type="eggNOG" id="ENOG502RPXN">
    <property type="taxonomic scope" value="Eukaryota"/>
</dbReference>
<name>S8FVJ2_FOMSC</name>
<dbReference type="Proteomes" id="UP000015241">
    <property type="component" value="Unassembled WGS sequence"/>
</dbReference>
<dbReference type="HOGENOM" id="CLU_021164_0_2_1"/>
<reference evidence="1 2" key="1">
    <citation type="journal article" date="2012" name="Science">
        <title>The Paleozoic origin of enzymatic lignin decomposition reconstructed from 31 fungal genomes.</title>
        <authorList>
            <person name="Floudas D."/>
            <person name="Binder M."/>
            <person name="Riley R."/>
            <person name="Barry K."/>
            <person name="Blanchette R.A."/>
            <person name="Henrissat B."/>
            <person name="Martinez A.T."/>
            <person name="Otillar R."/>
            <person name="Spatafora J.W."/>
            <person name="Yadav J.S."/>
            <person name="Aerts A."/>
            <person name="Benoit I."/>
            <person name="Boyd A."/>
            <person name="Carlson A."/>
            <person name="Copeland A."/>
            <person name="Coutinho P.M."/>
            <person name="de Vries R.P."/>
            <person name="Ferreira P."/>
            <person name="Findley K."/>
            <person name="Foster B."/>
            <person name="Gaskell J."/>
            <person name="Glotzer D."/>
            <person name="Gorecki P."/>
            <person name="Heitman J."/>
            <person name="Hesse C."/>
            <person name="Hori C."/>
            <person name="Igarashi K."/>
            <person name="Jurgens J.A."/>
            <person name="Kallen N."/>
            <person name="Kersten P."/>
            <person name="Kohler A."/>
            <person name="Kuees U."/>
            <person name="Kumar T.K.A."/>
            <person name="Kuo A."/>
            <person name="LaButti K."/>
            <person name="Larrondo L.F."/>
            <person name="Lindquist E."/>
            <person name="Ling A."/>
            <person name="Lombard V."/>
            <person name="Lucas S."/>
            <person name="Lundell T."/>
            <person name="Martin R."/>
            <person name="McLaughlin D.J."/>
            <person name="Morgenstern I."/>
            <person name="Morin E."/>
            <person name="Murat C."/>
            <person name="Nagy L.G."/>
            <person name="Nolan M."/>
            <person name="Ohm R.A."/>
            <person name="Patyshakuliyeva A."/>
            <person name="Rokas A."/>
            <person name="Ruiz-Duenas F.J."/>
            <person name="Sabat G."/>
            <person name="Salamov A."/>
            <person name="Samejima M."/>
            <person name="Schmutz J."/>
            <person name="Slot J.C."/>
            <person name="St John F."/>
            <person name="Stenlid J."/>
            <person name="Sun H."/>
            <person name="Sun S."/>
            <person name="Syed K."/>
            <person name="Tsang A."/>
            <person name="Wiebenga A."/>
            <person name="Young D."/>
            <person name="Pisabarro A."/>
            <person name="Eastwood D.C."/>
            <person name="Martin F."/>
            <person name="Cullen D."/>
            <person name="Grigoriev I.V."/>
            <person name="Hibbett D.S."/>
        </authorList>
    </citation>
    <scope>NUCLEOTIDE SEQUENCE</scope>
    <source>
        <strain evidence="2">FP-58527</strain>
    </source>
</reference>
<organism evidence="1 2">
    <name type="scientific">Fomitopsis schrenkii</name>
    <name type="common">Brown rot fungus</name>
    <dbReference type="NCBI Taxonomy" id="2126942"/>
    <lineage>
        <taxon>Eukaryota</taxon>
        <taxon>Fungi</taxon>
        <taxon>Dikarya</taxon>
        <taxon>Basidiomycota</taxon>
        <taxon>Agaricomycotina</taxon>
        <taxon>Agaricomycetes</taxon>
        <taxon>Polyporales</taxon>
        <taxon>Fomitopsis</taxon>
    </lineage>
</organism>
<protein>
    <recommendedName>
        <fullName evidence="3">F-box domain-containing protein</fullName>
    </recommendedName>
</protein>
<evidence type="ECO:0008006" key="3">
    <source>
        <dbReference type="Google" id="ProtNLM"/>
    </source>
</evidence>
<dbReference type="AlphaFoldDB" id="S8FVJ2"/>
<dbReference type="STRING" id="743788.S8FVJ2"/>
<keyword evidence="2" id="KW-1185">Reference proteome</keyword>